<accession>A0A8X7SJG2</accession>
<evidence type="ECO:0000313" key="2">
    <source>
        <dbReference type="Proteomes" id="UP000886595"/>
    </source>
</evidence>
<dbReference type="AlphaFoldDB" id="A0A8X7SJG2"/>
<dbReference type="Proteomes" id="UP000886595">
    <property type="component" value="Unassembled WGS sequence"/>
</dbReference>
<evidence type="ECO:0000313" key="1">
    <source>
        <dbReference type="EMBL" id="KAG2305184.1"/>
    </source>
</evidence>
<reference evidence="1 2" key="1">
    <citation type="submission" date="2020-02" db="EMBL/GenBank/DDBJ databases">
        <authorList>
            <person name="Ma Q."/>
            <person name="Huang Y."/>
            <person name="Song X."/>
            <person name="Pei D."/>
        </authorList>
    </citation>
    <scope>NUCLEOTIDE SEQUENCE [LARGE SCALE GENOMIC DNA]</scope>
    <source>
        <strain evidence="1">Sxm20200214</strain>
        <tissue evidence="1">Leaf</tissue>
    </source>
</reference>
<proteinExistence type="predicted"/>
<organism evidence="1 2">
    <name type="scientific">Brassica carinata</name>
    <name type="common">Ethiopian mustard</name>
    <name type="synonym">Abyssinian cabbage</name>
    <dbReference type="NCBI Taxonomy" id="52824"/>
    <lineage>
        <taxon>Eukaryota</taxon>
        <taxon>Viridiplantae</taxon>
        <taxon>Streptophyta</taxon>
        <taxon>Embryophyta</taxon>
        <taxon>Tracheophyta</taxon>
        <taxon>Spermatophyta</taxon>
        <taxon>Magnoliopsida</taxon>
        <taxon>eudicotyledons</taxon>
        <taxon>Gunneridae</taxon>
        <taxon>Pentapetalae</taxon>
        <taxon>rosids</taxon>
        <taxon>malvids</taxon>
        <taxon>Brassicales</taxon>
        <taxon>Brassicaceae</taxon>
        <taxon>Brassiceae</taxon>
        <taxon>Brassica</taxon>
    </lineage>
</organism>
<gene>
    <name evidence="1" type="ORF">Bca52824_033835</name>
</gene>
<sequence length="69" mass="7621">MAKGGEHQCITSNDVRFKLHGGNSGLDDVFYKCGVNRLEWLVVQVPHCEGQELPALQITKSVEPNQIKG</sequence>
<comment type="caution">
    <text evidence="1">The sequence shown here is derived from an EMBL/GenBank/DDBJ whole genome shotgun (WGS) entry which is preliminary data.</text>
</comment>
<name>A0A8X7SJG2_BRACI</name>
<protein>
    <submittedName>
        <fullName evidence="1">Uncharacterized protein</fullName>
    </submittedName>
</protein>
<keyword evidence="2" id="KW-1185">Reference proteome</keyword>
<dbReference type="EMBL" id="JAAMPC010000007">
    <property type="protein sequence ID" value="KAG2305184.1"/>
    <property type="molecule type" value="Genomic_DNA"/>
</dbReference>